<keyword evidence="3" id="KW-1185">Reference proteome</keyword>
<evidence type="ECO:0000313" key="3">
    <source>
        <dbReference type="Proteomes" id="UP000305067"/>
    </source>
</evidence>
<feature type="compositionally biased region" description="Polar residues" evidence="1">
    <location>
        <begin position="393"/>
        <end position="405"/>
    </location>
</feature>
<evidence type="ECO:0000256" key="1">
    <source>
        <dbReference type="SAM" id="MobiDB-lite"/>
    </source>
</evidence>
<feature type="compositionally biased region" description="Basic residues" evidence="1">
    <location>
        <begin position="462"/>
        <end position="471"/>
    </location>
</feature>
<reference evidence="2 3" key="1">
    <citation type="journal article" date="2019" name="Nat. Ecol. Evol.">
        <title>Megaphylogeny resolves global patterns of mushroom evolution.</title>
        <authorList>
            <person name="Varga T."/>
            <person name="Krizsan K."/>
            <person name="Foldi C."/>
            <person name="Dima B."/>
            <person name="Sanchez-Garcia M."/>
            <person name="Sanchez-Ramirez S."/>
            <person name="Szollosi G.J."/>
            <person name="Szarkandi J.G."/>
            <person name="Papp V."/>
            <person name="Albert L."/>
            <person name="Andreopoulos W."/>
            <person name="Angelini C."/>
            <person name="Antonin V."/>
            <person name="Barry K.W."/>
            <person name="Bougher N.L."/>
            <person name="Buchanan P."/>
            <person name="Buyck B."/>
            <person name="Bense V."/>
            <person name="Catcheside P."/>
            <person name="Chovatia M."/>
            <person name="Cooper J."/>
            <person name="Damon W."/>
            <person name="Desjardin D."/>
            <person name="Finy P."/>
            <person name="Geml J."/>
            <person name="Haridas S."/>
            <person name="Hughes K."/>
            <person name="Justo A."/>
            <person name="Karasinski D."/>
            <person name="Kautmanova I."/>
            <person name="Kiss B."/>
            <person name="Kocsube S."/>
            <person name="Kotiranta H."/>
            <person name="LaButti K.M."/>
            <person name="Lechner B.E."/>
            <person name="Liimatainen K."/>
            <person name="Lipzen A."/>
            <person name="Lukacs Z."/>
            <person name="Mihaltcheva S."/>
            <person name="Morgado L.N."/>
            <person name="Niskanen T."/>
            <person name="Noordeloos M.E."/>
            <person name="Ohm R.A."/>
            <person name="Ortiz-Santana B."/>
            <person name="Ovrebo C."/>
            <person name="Racz N."/>
            <person name="Riley R."/>
            <person name="Savchenko A."/>
            <person name="Shiryaev A."/>
            <person name="Soop K."/>
            <person name="Spirin V."/>
            <person name="Szebenyi C."/>
            <person name="Tomsovsky M."/>
            <person name="Tulloss R.E."/>
            <person name="Uehling J."/>
            <person name="Grigoriev I.V."/>
            <person name="Vagvolgyi C."/>
            <person name="Papp T."/>
            <person name="Martin F.M."/>
            <person name="Miettinen O."/>
            <person name="Hibbett D.S."/>
            <person name="Nagy L.G."/>
        </authorList>
    </citation>
    <scope>NUCLEOTIDE SEQUENCE [LARGE SCALE GENOMIC DNA]</scope>
    <source>
        <strain evidence="2 3">CBS 309.79</strain>
    </source>
</reference>
<feature type="region of interest" description="Disordered" evidence="1">
    <location>
        <begin position="71"/>
        <end position="119"/>
    </location>
</feature>
<feature type="compositionally biased region" description="Low complexity" evidence="1">
    <location>
        <begin position="324"/>
        <end position="340"/>
    </location>
</feature>
<feature type="region of interest" description="Disordered" evidence="1">
    <location>
        <begin position="393"/>
        <end position="474"/>
    </location>
</feature>
<feature type="region of interest" description="Disordered" evidence="1">
    <location>
        <begin position="209"/>
        <end position="275"/>
    </location>
</feature>
<evidence type="ECO:0000313" key="2">
    <source>
        <dbReference type="EMBL" id="TFL01970.1"/>
    </source>
</evidence>
<dbReference type="STRING" id="1884261.A0A5C3QLD4"/>
<organism evidence="2 3">
    <name type="scientific">Pterulicium gracile</name>
    <dbReference type="NCBI Taxonomy" id="1884261"/>
    <lineage>
        <taxon>Eukaryota</taxon>
        <taxon>Fungi</taxon>
        <taxon>Dikarya</taxon>
        <taxon>Basidiomycota</taxon>
        <taxon>Agaricomycotina</taxon>
        <taxon>Agaricomycetes</taxon>
        <taxon>Agaricomycetidae</taxon>
        <taxon>Agaricales</taxon>
        <taxon>Pleurotineae</taxon>
        <taxon>Pterulaceae</taxon>
        <taxon>Pterulicium</taxon>
    </lineage>
</organism>
<feature type="compositionally biased region" description="Polar residues" evidence="1">
    <location>
        <begin position="18"/>
        <end position="39"/>
    </location>
</feature>
<accession>A0A5C3QLD4</accession>
<feature type="region of interest" description="Disordered" evidence="1">
    <location>
        <begin position="301"/>
        <end position="357"/>
    </location>
</feature>
<gene>
    <name evidence="2" type="ORF">BDV98DRAFT_566475</name>
</gene>
<feature type="compositionally biased region" description="Polar residues" evidence="1">
    <location>
        <begin position="341"/>
        <end position="353"/>
    </location>
</feature>
<sequence>MGLFKRFFSLGSKKGKQVKSSITHASPSETGIVTKSSSLGKERTSRPDDELAASRLLRSSSAHYKVVKEFDYTSPPPLPIPPMPSKPCNLPSSSSPPSPDEEPVRRAPKSSYSVTVYPRQKHTATEFPHAYHEDSISSDTSQVLALRADPSVTDLLNMFDGDGQIPLFNNSPPRVGKAQLQRNGSTLRQLLGDPTCDDLSWAERCLGERDSSSSCSTSIRTPSELGSHFDHSRSEVQASRTFGVDDDSNQLCTSDDSFDEHSHSMTTGSDISKEIDMGEPQILRRASQVFSFLYAKPSIIETTSDRSDSPAERPPSASEQAVESMDSSSPVSPSTSSGSPQQFEQTPDTSIQDCATVEKSLDSTYDLSLPSIEDLEAPPLSPTMPLTVLVTAPTPQLNGGRTSVSRIPIKSPGRVPSSIRPAHAQRRSSHPYAAPAPPPSPHREEIADRSSSYDPFTAVPTRQRRKTRHKASASTGSILMDTAYYATPAIPFMCLDVEKENVSVSDPGSAPSTPVRARVLAVDRPSPASSVELSPVGRQMMVNLRHQRMQARALEREKLRGGHRPSA</sequence>
<dbReference type="AlphaFoldDB" id="A0A5C3QLD4"/>
<dbReference type="Proteomes" id="UP000305067">
    <property type="component" value="Unassembled WGS sequence"/>
</dbReference>
<protein>
    <submittedName>
        <fullName evidence="2">Uncharacterized protein</fullName>
    </submittedName>
</protein>
<dbReference type="OrthoDB" id="3168838at2759"/>
<feature type="compositionally biased region" description="Low complexity" evidence="1">
    <location>
        <begin position="86"/>
        <end position="95"/>
    </location>
</feature>
<feature type="compositionally biased region" description="Basic and acidic residues" evidence="1">
    <location>
        <begin position="40"/>
        <end position="49"/>
    </location>
</feature>
<proteinExistence type="predicted"/>
<feature type="region of interest" description="Disordered" evidence="1">
    <location>
        <begin position="13"/>
        <end position="52"/>
    </location>
</feature>
<name>A0A5C3QLD4_9AGAR</name>
<feature type="compositionally biased region" description="Pro residues" evidence="1">
    <location>
        <begin position="74"/>
        <end position="85"/>
    </location>
</feature>
<dbReference type="EMBL" id="ML178823">
    <property type="protein sequence ID" value="TFL01970.1"/>
    <property type="molecule type" value="Genomic_DNA"/>
</dbReference>